<feature type="signal peptide" evidence="16">
    <location>
        <begin position="1"/>
        <end position="22"/>
    </location>
</feature>
<evidence type="ECO:0000256" key="16">
    <source>
        <dbReference type="SAM" id="SignalP"/>
    </source>
</evidence>
<evidence type="ECO:0000313" key="18">
    <source>
        <dbReference type="EMBL" id="GAB36785.1"/>
    </source>
</evidence>
<keyword evidence="6" id="KW-0560">Oxidoreductase</keyword>
<evidence type="ECO:0000256" key="6">
    <source>
        <dbReference type="ARBA" id="ARBA00023002"/>
    </source>
</evidence>
<dbReference type="OrthoDB" id="3587784at2"/>
<dbReference type="STRING" id="1108044.GOOTI_239_00320"/>
<evidence type="ECO:0000256" key="14">
    <source>
        <dbReference type="ARBA" id="ARBA00049744"/>
    </source>
</evidence>
<evidence type="ECO:0000256" key="15">
    <source>
        <dbReference type="ARBA" id="ARBA00049778"/>
    </source>
</evidence>
<organism evidence="18 19">
    <name type="scientific">Gordonia otitidis (strain DSM 44809 / CCUG 52243 / JCM 12355 / NBRC 100426 / IFM 10032)</name>
    <dbReference type="NCBI Taxonomy" id="1108044"/>
    <lineage>
        <taxon>Bacteria</taxon>
        <taxon>Bacillati</taxon>
        <taxon>Actinomycetota</taxon>
        <taxon>Actinomycetes</taxon>
        <taxon>Mycobacteriales</taxon>
        <taxon>Gordoniaceae</taxon>
        <taxon>Gordonia</taxon>
    </lineage>
</organism>
<dbReference type="EMBL" id="BAFB01000239">
    <property type="protein sequence ID" value="GAB36785.1"/>
    <property type="molecule type" value="Genomic_DNA"/>
</dbReference>
<evidence type="ECO:0000313" key="19">
    <source>
        <dbReference type="Proteomes" id="UP000005038"/>
    </source>
</evidence>
<evidence type="ECO:0000256" key="10">
    <source>
        <dbReference type="ARBA" id="ARBA00023235"/>
    </source>
</evidence>
<keyword evidence="19" id="KW-1185">Reference proteome</keyword>
<comment type="similarity">
    <text evidence="2">Belongs to the GMC oxidoreductase family.</text>
</comment>
<dbReference type="Gene3D" id="3.50.50.60">
    <property type="entry name" value="FAD/NAD(P)-binding domain"/>
    <property type="match status" value="1"/>
</dbReference>
<keyword evidence="4" id="KW-0285">Flavoprotein</keyword>
<evidence type="ECO:0000259" key="17">
    <source>
        <dbReference type="Pfam" id="PF05199"/>
    </source>
</evidence>
<dbReference type="InterPro" id="IPR052542">
    <property type="entry name" value="Cholesterol_Oxidase"/>
</dbReference>
<proteinExistence type="inferred from homology"/>
<keyword evidence="10" id="KW-0413">Isomerase</keyword>
<evidence type="ECO:0000256" key="5">
    <source>
        <dbReference type="ARBA" id="ARBA00022827"/>
    </source>
</evidence>
<keyword evidence="7" id="KW-0443">Lipid metabolism</keyword>
<feature type="domain" description="Glucose-methanol-choline oxidoreductase C-terminal" evidence="17">
    <location>
        <begin position="475"/>
        <end position="542"/>
    </location>
</feature>
<evidence type="ECO:0000256" key="9">
    <source>
        <dbReference type="ARBA" id="ARBA00023221"/>
    </source>
</evidence>
<dbReference type="SUPFAM" id="SSF51905">
    <property type="entry name" value="FAD/NAD(P)-binding domain"/>
    <property type="match status" value="1"/>
</dbReference>
<evidence type="ECO:0000256" key="7">
    <source>
        <dbReference type="ARBA" id="ARBA00023098"/>
    </source>
</evidence>
<keyword evidence="8" id="KW-1207">Sterol metabolism</keyword>
<dbReference type="Proteomes" id="UP000005038">
    <property type="component" value="Unassembled WGS sequence"/>
</dbReference>
<protein>
    <recommendedName>
        <fullName evidence="14">Cholesterol oxidase</fullName>
        <ecNumber evidence="13">1.1.3.6</ecNumber>
        <ecNumber evidence="11">5.3.3.1</ecNumber>
    </recommendedName>
    <alternativeName>
        <fullName evidence="15">Cholesterol isomerase</fullName>
    </alternativeName>
</protein>
<evidence type="ECO:0000256" key="4">
    <source>
        <dbReference type="ARBA" id="ARBA00022630"/>
    </source>
</evidence>
<dbReference type="GO" id="GO:0004769">
    <property type="term" value="F:steroid Delta-isomerase activity"/>
    <property type="evidence" value="ECO:0007669"/>
    <property type="project" value="UniProtKB-EC"/>
</dbReference>
<evidence type="ECO:0000256" key="8">
    <source>
        <dbReference type="ARBA" id="ARBA00023166"/>
    </source>
</evidence>
<keyword evidence="9" id="KW-0753">Steroid metabolism</keyword>
<dbReference type="InterPro" id="IPR007867">
    <property type="entry name" value="GMC_OxRtase_C"/>
</dbReference>
<accession>H5TTH7</accession>
<evidence type="ECO:0000256" key="3">
    <source>
        <dbReference type="ARBA" id="ARBA00022548"/>
    </source>
</evidence>
<sequence length="554" mass="59027">MDRRSFLKLSAAGVTAAGVSSAAWGFAGRAGALPPRRGAYERVVPEIFRPVAAPPQHSEAIVIGSGFGGAVSALRLAESGIRTTVLERGSRWPHDPRREIFGFDGRMLWHVHRSLADRSPDSTLAVPAYTQTLGEAAVIDDFGGIFEFSWHRNAAIICGAAVGGGSGVYLGITVASERRPFEEVFAGTVDYDEMVQVWYPKALAGLGATTIPPDIYRANAFQNHRDFSRLATRAGYRPRAVPGNWRWNVVRDEIAGRATPMATTGAIANSNGSLNSLDFTYLRRAEATGKATIHPRHQVNGIHRERSGRYVLDVDYVSPYGDVLATRALTTDRLVVAAGCLGTNRLLVAARDTGTLPNLNEHIGTGWGNNGAGTIEVGIGGTRKLQPSIGGQGFFDTEGPFARSVVNGTSSQGPLDAVTAATSKSVVRMGITSVDHSRGEFTYHRDNGRVILNWPAAGHADVVANCLRIGRRLAEKSDLPVENVVYERDTTWAHCMGGATLGTACDEYGRVKGYRNLYVNDGAMMPGSAGASNPSLTITAVAERNIAAIIAAGG</sequence>
<comment type="caution">
    <text evidence="18">The sequence shown here is derived from an EMBL/GenBank/DDBJ whole genome shotgun (WGS) entry which is preliminary data.</text>
</comment>
<keyword evidence="3" id="KW-0153">Cholesterol metabolism</keyword>
<gene>
    <name evidence="18" type="ORF">GOOTI_239_00320</name>
</gene>
<reference evidence="18" key="1">
    <citation type="submission" date="2012-02" db="EMBL/GenBank/DDBJ databases">
        <title>Whole genome shotgun sequence of Gordonia otitidis NBRC 100426.</title>
        <authorList>
            <person name="Yoshida I."/>
            <person name="Hosoyama A."/>
            <person name="Tsuchikane K."/>
            <person name="Katsumata H."/>
            <person name="Yamazaki S."/>
            <person name="Fujita N."/>
        </authorList>
    </citation>
    <scope>NUCLEOTIDE SEQUENCE [LARGE SCALE GENOMIC DNA]</scope>
    <source>
        <strain evidence="18">NBRC 100426</strain>
    </source>
</reference>
<dbReference type="InterPro" id="IPR006311">
    <property type="entry name" value="TAT_signal"/>
</dbReference>
<dbReference type="EC" id="5.3.3.1" evidence="11"/>
<dbReference type="GO" id="GO:0016995">
    <property type="term" value="F:cholesterol oxidase activity"/>
    <property type="evidence" value="ECO:0007669"/>
    <property type="project" value="UniProtKB-EC"/>
</dbReference>
<dbReference type="Gene3D" id="3.30.410.10">
    <property type="entry name" value="Cholesterol Oxidase, domain 2"/>
    <property type="match status" value="1"/>
</dbReference>
<comment type="pathway">
    <text evidence="12">Steroid metabolism; cholesterol degradation.</text>
</comment>
<evidence type="ECO:0000256" key="13">
    <source>
        <dbReference type="ARBA" id="ARBA00049723"/>
    </source>
</evidence>
<feature type="chain" id="PRO_5003598403" description="Cholesterol oxidase" evidence="16">
    <location>
        <begin position="23"/>
        <end position="554"/>
    </location>
</feature>
<dbReference type="PANTHER" id="PTHR47470">
    <property type="entry name" value="CHOLESTEROL OXIDASE"/>
    <property type="match status" value="1"/>
</dbReference>
<comment type="cofactor">
    <cofactor evidence="1">
        <name>FAD</name>
        <dbReference type="ChEBI" id="CHEBI:57692"/>
    </cofactor>
</comment>
<keyword evidence="5" id="KW-0274">FAD</keyword>
<evidence type="ECO:0000256" key="11">
    <source>
        <dbReference type="ARBA" id="ARBA00038856"/>
    </source>
</evidence>
<name>H5TTH7_GORO1</name>
<evidence type="ECO:0000256" key="12">
    <source>
        <dbReference type="ARBA" id="ARBA00049645"/>
    </source>
</evidence>
<dbReference type="GO" id="GO:0008203">
    <property type="term" value="P:cholesterol metabolic process"/>
    <property type="evidence" value="ECO:0007669"/>
    <property type="project" value="UniProtKB-KW"/>
</dbReference>
<dbReference type="RefSeq" id="WP_007240947.1">
    <property type="nucleotide sequence ID" value="NZ_BAFB01000239.1"/>
</dbReference>
<evidence type="ECO:0000256" key="1">
    <source>
        <dbReference type="ARBA" id="ARBA00001974"/>
    </source>
</evidence>
<evidence type="ECO:0000256" key="2">
    <source>
        <dbReference type="ARBA" id="ARBA00010790"/>
    </source>
</evidence>
<dbReference type="PANTHER" id="PTHR47470:SF1">
    <property type="entry name" value="FAD-DEPENDENT OXIDOREDUCTASE 2 FAD BINDING DOMAIN-CONTAINING PROTEIN"/>
    <property type="match status" value="1"/>
</dbReference>
<dbReference type="EC" id="1.1.3.6" evidence="13"/>
<keyword evidence="16" id="KW-0732">Signal</keyword>
<dbReference type="AlphaFoldDB" id="H5TTH7"/>
<dbReference type="PROSITE" id="PS51318">
    <property type="entry name" value="TAT"/>
    <property type="match status" value="1"/>
</dbReference>
<dbReference type="Pfam" id="PF05199">
    <property type="entry name" value="GMC_oxred_C"/>
    <property type="match status" value="1"/>
</dbReference>
<dbReference type="InterPro" id="IPR036188">
    <property type="entry name" value="FAD/NAD-bd_sf"/>
</dbReference>